<proteinExistence type="predicted"/>
<accession>A0A2H9U505</accession>
<evidence type="ECO:0000313" key="2">
    <source>
        <dbReference type="EMBL" id="PJG59136.1"/>
    </source>
</evidence>
<protein>
    <recommendedName>
        <fullName evidence="1">Helicase/UvrB N-terminal domain-containing protein</fullName>
    </recommendedName>
</protein>
<dbReference type="SUPFAM" id="SSF52540">
    <property type="entry name" value="P-loop containing nucleoside triphosphate hydrolases"/>
    <property type="match status" value="1"/>
</dbReference>
<reference evidence="2 3" key="1">
    <citation type="submission" date="2017-11" db="EMBL/GenBank/DDBJ databases">
        <title>Draft genome sequence of environmental isolate Aeromonas cavernicola sp. nov. MDC 2508.</title>
        <authorList>
            <person name="Colston S.M."/>
            <person name="Navarro A."/>
            <person name="Martinez-Murcia A.J."/>
            <person name="Graf J."/>
        </authorList>
    </citation>
    <scope>NUCLEOTIDE SEQUENCE [LARGE SCALE GENOMIC DNA]</scope>
    <source>
        <strain evidence="2 3">MDC 2508</strain>
    </source>
</reference>
<dbReference type="GO" id="GO:0016787">
    <property type="term" value="F:hydrolase activity"/>
    <property type="evidence" value="ECO:0007669"/>
    <property type="project" value="InterPro"/>
</dbReference>
<keyword evidence="3" id="KW-1185">Reference proteome</keyword>
<dbReference type="OrthoDB" id="9759544at2"/>
<dbReference type="GO" id="GO:0005524">
    <property type="term" value="F:ATP binding"/>
    <property type="evidence" value="ECO:0007669"/>
    <property type="project" value="InterPro"/>
</dbReference>
<feature type="domain" description="Helicase/UvrB N-terminal" evidence="1">
    <location>
        <begin position="10"/>
        <end position="68"/>
    </location>
</feature>
<evidence type="ECO:0000259" key="1">
    <source>
        <dbReference type="Pfam" id="PF04851"/>
    </source>
</evidence>
<dbReference type="InterPro" id="IPR006935">
    <property type="entry name" value="Helicase/UvrB_N"/>
</dbReference>
<dbReference type="Proteomes" id="UP000235861">
    <property type="component" value="Unassembled WGS sequence"/>
</dbReference>
<gene>
    <name evidence="2" type="ORF">CUC53_08785</name>
</gene>
<dbReference type="AlphaFoldDB" id="A0A2H9U505"/>
<dbReference type="EMBL" id="PGGC01000078">
    <property type="protein sequence ID" value="PJG59136.1"/>
    <property type="molecule type" value="Genomic_DNA"/>
</dbReference>
<dbReference type="Pfam" id="PF04851">
    <property type="entry name" value="ResIII"/>
    <property type="match status" value="1"/>
</dbReference>
<name>A0A2H9U505_9GAMM</name>
<evidence type="ECO:0000313" key="3">
    <source>
        <dbReference type="Proteomes" id="UP000235861"/>
    </source>
</evidence>
<feature type="non-terminal residue" evidence="2">
    <location>
        <position position="1"/>
    </location>
</feature>
<dbReference type="InterPro" id="IPR027417">
    <property type="entry name" value="P-loop_NTPase"/>
</dbReference>
<sequence>ARFEQGEGLRLNGEQALAVSAVTSQSDKFGAFLLDGITGSGKTEVYLSILEPLLKTGSPVAVVARLQDALLQKSLLL</sequence>
<dbReference type="Gene3D" id="3.40.50.300">
    <property type="entry name" value="P-loop containing nucleotide triphosphate hydrolases"/>
    <property type="match status" value="1"/>
</dbReference>
<organism evidence="2 3">
    <name type="scientific">Aeromonas cavernicola</name>
    <dbReference type="NCBI Taxonomy" id="1006623"/>
    <lineage>
        <taxon>Bacteria</taxon>
        <taxon>Pseudomonadati</taxon>
        <taxon>Pseudomonadota</taxon>
        <taxon>Gammaproteobacteria</taxon>
        <taxon>Aeromonadales</taxon>
        <taxon>Aeromonadaceae</taxon>
        <taxon>Aeromonas</taxon>
    </lineage>
</organism>
<dbReference type="GO" id="GO:0003677">
    <property type="term" value="F:DNA binding"/>
    <property type="evidence" value="ECO:0007669"/>
    <property type="project" value="InterPro"/>
</dbReference>
<comment type="caution">
    <text evidence="2">The sequence shown here is derived from an EMBL/GenBank/DDBJ whole genome shotgun (WGS) entry which is preliminary data.</text>
</comment>